<dbReference type="InterPro" id="IPR050445">
    <property type="entry name" value="Bact_polysacc_biosynth/exp"/>
</dbReference>
<dbReference type="PANTHER" id="PTHR32309">
    <property type="entry name" value="TYROSINE-PROTEIN KINASE"/>
    <property type="match status" value="1"/>
</dbReference>
<dbReference type="Pfam" id="PF02706">
    <property type="entry name" value="Wzz"/>
    <property type="match status" value="1"/>
</dbReference>
<sequence length="742" mass="79488">MLRVNPARLPIPPMEAERPAASVTLRTLWGILRRSGASIAASVALCVAAAALFVTFSVPTYVASTQLLIEPQRQQQLLMFEPGMLDLTLDNAQVESQVELLRSERITTAVVNALKLTRNPEFQKEEGLLAWIRGPATDEVLERTESESLRVATGLLSNRVGVRRVGQSYVIEITARAYRPELAAEIANAYTAAYLRDQFDAKAQVARSGVDWLQARISDLRGHLSETARAVEDFKTQNDLATGNGGLLIEQQLSEMNSQLVSARAQTSQTAARLARVRAVTEAGAGSAAVAEIINNQVMTNLRQRQQEAAQREADLRERYGPRHEAVAAAHREVEQAERDIGAEMRRIAQVYLSDHDIAVARERGIETEIRRLIGEADRRRMARVTLSELEAQAQSYRRMYQNLLEKLSETIQKETLPITSARVIAPAATPLDKNTPRTKLTLALGGAVGLLLGIAICTARTRFDQTVRSAADIQRAYAGVDCLGLVPALRPALPGPLGLGLPGPRKGLLGPLKGPPGPGLPGPHKAPLGLEVVEAPFSPFTRAMRGVKVAIDVAREGRTITTIGVASISPGEGKSSIALNLAALSAQAGCRTLLIDADFLEAALSRALVPGATAGLLEMLAERGDAIQPTAVPRLDVLPAVFAAPVAQSSEILRSPQMQALLTSLASAYELVVIDISAMRSAMDVRALGRILDGVLLVAAWGETEVSSLADAAGSLEAAQAQVLGIVLNKVRDTEAVSRAI</sequence>
<comment type="caution">
    <text evidence="13">The sequence shown here is derived from an EMBL/GenBank/DDBJ whole genome shotgun (WGS) entry which is preliminary data.</text>
</comment>
<evidence type="ECO:0000313" key="14">
    <source>
        <dbReference type="Proteomes" id="UP001055167"/>
    </source>
</evidence>
<dbReference type="RefSeq" id="WP_128565176.1">
    <property type="nucleotide sequence ID" value="NZ_BPQH01000030.1"/>
</dbReference>
<dbReference type="CDD" id="cd05387">
    <property type="entry name" value="BY-kinase"/>
    <property type="match status" value="1"/>
</dbReference>
<evidence type="ECO:0008006" key="15">
    <source>
        <dbReference type="Google" id="ProtNLM"/>
    </source>
</evidence>
<dbReference type="InterPro" id="IPR002586">
    <property type="entry name" value="CobQ/CobB/MinD/ParA_Nub-bd_dom"/>
</dbReference>
<comment type="subcellular location">
    <subcellularLocation>
        <location evidence="1">Cell membrane</location>
        <topology evidence="1">Multi-pass membrane protein</topology>
    </subcellularLocation>
</comment>
<evidence type="ECO:0000259" key="10">
    <source>
        <dbReference type="Pfam" id="PF01656"/>
    </source>
</evidence>
<dbReference type="InterPro" id="IPR003856">
    <property type="entry name" value="LPS_length_determ_N"/>
</dbReference>
<feature type="coiled-coil region" evidence="8">
    <location>
        <begin position="387"/>
        <end position="414"/>
    </location>
</feature>
<dbReference type="Pfam" id="PF01656">
    <property type="entry name" value="CbiA"/>
    <property type="match status" value="1"/>
</dbReference>
<feature type="domain" description="CobQ/CobB/MinD/ParA nucleotide binding" evidence="10">
    <location>
        <begin position="565"/>
        <end position="735"/>
    </location>
</feature>
<dbReference type="InterPro" id="IPR027417">
    <property type="entry name" value="P-loop_NTPase"/>
</dbReference>
<evidence type="ECO:0000256" key="6">
    <source>
        <dbReference type="ARBA" id="ARBA00022989"/>
    </source>
</evidence>
<evidence type="ECO:0000313" key="13">
    <source>
        <dbReference type="EMBL" id="GJD53506.1"/>
    </source>
</evidence>
<feature type="domain" description="Polysaccharide chain length determinant N-terminal" evidence="11">
    <location>
        <begin position="23"/>
        <end position="113"/>
    </location>
</feature>
<gene>
    <name evidence="13" type="ORF">OPKNFCMD_6282</name>
</gene>
<feature type="transmembrane region" description="Helical" evidence="9">
    <location>
        <begin position="39"/>
        <end position="62"/>
    </location>
</feature>
<reference evidence="13" key="1">
    <citation type="journal article" date="2021" name="Front. Microbiol.">
        <title>Comprehensive Comparative Genomics and Phenotyping of Methylobacterium Species.</title>
        <authorList>
            <person name="Alessa O."/>
            <person name="Ogura Y."/>
            <person name="Fujitani Y."/>
            <person name="Takami H."/>
            <person name="Hayashi T."/>
            <person name="Sahin N."/>
            <person name="Tani A."/>
        </authorList>
    </citation>
    <scope>NUCLEOTIDE SEQUENCE</scope>
    <source>
        <strain evidence="13">KCTC 52305</strain>
    </source>
</reference>
<dbReference type="Pfam" id="PF13807">
    <property type="entry name" value="GNVR"/>
    <property type="match status" value="1"/>
</dbReference>
<dbReference type="InterPro" id="IPR005702">
    <property type="entry name" value="Wzc-like_C"/>
</dbReference>
<keyword evidence="2" id="KW-1003">Cell membrane</keyword>
<proteinExistence type="predicted"/>
<keyword evidence="3 9" id="KW-0812">Transmembrane</keyword>
<evidence type="ECO:0000256" key="4">
    <source>
        <dbReference type="ARBA" id="ARBA00022741"/>
    </source>
</evidence>
<feature type="coiled-coil region" evidence="8">
    <location>
        <begin position="299"/>
        <end position="347"/>
    </location>
</feature>
<dbReference type="EMBL" id="BPQH01000030">
    <property type="protein sequence ID" value="GJD53506.1"/>
    <property type="molecule type" value="Genomic_DNA"/>
</dbReference>
<evidence type="ECO:0000256" key="2">
    <source>
        <dbReference type="ARBA" id="ARBA00022475"/>
    </source>
</evidence>
<keyword evidence="4" id="KW-0547">Nucleotide-binding</keyword>
<dbReference type="PANTHER" id="PTHR32309:SF13">
    <property type="entry name" value="FERRIC ENTEROBACTIN TRANSPORT PROTEIN FEPE"/>
    <property type="match status" value="1"/>
</dbReference>
<keyword evidence="6 9" id="KW-1133">Transmembrane helix</keyword>
<evidence type="ECO:0000256" key="8">
    <source>
        <dbReference type="SAM" id="Coils"/>
    </source>
</evidence>
<keyword evidence="8" id="KW-0175">Coiled coil</keyword>
<keyword evidence="14" id="KW-1185">Reference proteome</keyword>
<evidence type="ECO:0000256" key="1">
    <source>
        <dbReference type="ARBA" id="ARBA00004651"/>
    </source>
</evidence>
<name>A0ABQ4R732_9HYPH</name>
<accession>A0ABQ4R732</accession>
<protein>
    <recommendedName>
        <fullName evidence="15">Lipopolysaccharide biosynthesis protein</fullName>
    </recommendedName>
</protein>
<keyword evidence="7 9" id="KW-0472">Membrane</keyword>
<dbReference type="Proteomes" id="UP001055167">
    <property type="component" value="Unassembled WGS sequence"/>
</dbReference>
<dbReference type="SUPFAM" id="SSF52540">
    <property type="entry name" value="P-loop containing nucleoside triphosphate hydrolases"/>
    <property type="match status" value="1"/>
</dbReference>
<evidence type="ECO:0000256" key="5">
    <source>
        <dbReference type="ARBA" id="ARBA00022840"/>
    </source>
</evidence>
<evidence type="ECO:0000256" key="3">
    <source>
        <dbReference type="ARBA" id="ARBA00022692"/>
    </source>
</evidence>
<evidence type="ECO:0000259" key="11">
    <source>
        <dbReference type="Pfam" id="PF02706"/>
    </source>
</evidence>
<evidence type="ECO:0000256" key="7">
    <source>
        <dbReference type="ARBA" id="ARBA00023136"/>
    </source>
</evidence>
<reference evidence="13" key="2">
    <citation type="submission" date="2021-08" db="EMBL/GenBank/DDBJ databases">
        <authorList>
            <person name="Tani A."/>
            <person name="Ola A."/>
            <person name="Ogura Y."/>
            <person name="Katsura K."/>
            <person name="Hayashi T."/>
        </authorList>
    </citation>
    <scope>NUCLEOTIDE SEQUENCE</scope>
    <source>
        <strain evidence="13">KCTC 52305</strain>
    </source>
</reference>
<evidence type="ECO:0000256" key="9">
    <source>
        <dbReference type="SAM" id="Phobius"/>
    </source>
</evidence>
<dbReference type="Gene3D" id="3.40.50.300">
    <property type="entry name" value="P-loop containing nucleotide triphosphate hydrolases"/>
    <property type="match status" value="1"/>
</dbReference>
<organism evidence="13 14">
    <name type="scientific">Methylobacterium crusticola</name>
    <dbReference type="NCBI Taxonomy" id="1697972"/>
    <lineage>
        <taxon>Bacteria</taxon>
        <taxon>Pseudomonadati</taxon>
        <taxon>Pseudomonadota</taxon>
        <taxon>Alphaproteobacteria</taxon>
        <taxon>Hyphomicrobiales</taxon>
        <taxon>Methylobacteriaceae</taxon>
        <taxon>Methylobacterium</taxon>
    </lineage>
</organism>
<dbReference type="InterPro" id="IPR032807">
    <property type="entry name" value="GNVR"/>
</dbReference>
<evidence type="ECO:0000259" key="12">
    <source>
        <dbReference type="Pfam" id="PF13807"/>
    </source>
</evidence>
<keyword evidence="5" id="KW-0067">ATP-binding</keyword>
<feature type="domain" description="Tyrosine-protein kinase G-rich" evidence="12">
    <location>
        <begin position="389"/>
        <end position="462"/>
    </location>
</feature>